<evidence type="ECO:0008006" key="3">
    <source>
        <dbReference type="Google" id="ProtNLM"/>
    </source>
</evidence>
<organism evidence="1 2">
    <name type="scientific">Tropicibacter oceani</name>
    <dbReference type="NCBI Taxonomy" id="3058420"/>
    <lineage>
        <taxon>Bacteria</taxon>
        <taxon>Pseudomonadati</taxon>
        <taxon>Pseudomonadota</taxon>
        <taxon>Alphaproteobacteria</taxon>
        <taxon>Rhodobacterales</taxon>
        <taxon>Roseobacteraceae</taxon>
        <taxon>Tropicibacter</taxon>
    </lineage>
</organism>
<sequence length="194" mass="21365">MAIRRDSGAAMNVVACDPADRGDWESATKICDRIDATLVKLVNAGHGSVKCVSRTAIFGNIVTAALSNDPVALADIVRQTRRNAPARAITISHGIAARKPRTAFAIYTKYKALFPVAHRASFLFKLRKSALRRQCFREMAAIYDSQKHSHGYLAVLALFLNDMGRKPEALSCLERAIALHDQPSYHFLKKQISG</sequence>
<reference evidence="1 2" key="1">
    <citation type="submission" date="2023-05" db="EMBL/GenBank/DDBJ databases">
        <title>YMD87, complete Genome.</title>
        <authorList>
            <person name="Zhang J."/>
            <person name="Xu X."/>
        </authorList>
    </citation>
    <scope>NUCLEOTIDE SEQUENCE [LARGE SCALE GENOMIC DNA]</scope>
    <source>
        <strain evidence="1 2">YMD87</strain>
    </source>
</reference>
<dbReference type="EMBL" id="CP124616">
    <property type="protein sequence ID" value="WGW04883.1"/>
    <property type="molecule type" value="Genomic_DNA"/>
</dbReference>
<dbReference type="Proteomes" id="UP001241605">
    <property type="component" value="Chromosome"/>
</dbReference>
<gene>
    <name evidence="1" type="ORF">QF118_04870</name>
</gene>
<protein>
    <recommendedName>
        <fullName evidence="3">Tetratricopeptide repeat protein</fullName>
    </recommendedName>
</protein>
<evidence type="ECO:0000313" key="2">
    <source>
        <dbReference type="Proteomes" id="UP001241605"/>
    </source>
</evidence>
<proteinExistence type="predicted"/>
<accession>A0ABY8QLK6</accession>
<dbReference type="RefSeq" id="WP_282301519.1">
    <property type="nucleotide sequence ID" value="NZ_CP124616.1"/>
</dbReference>
<keyword evidence="2" id="KW-1185">Reference proteome</keyword>
<name>A0ABY8QLK6_9RHOB</name>
<evidence type="ECO:0000313" key="1">
    <source>
        <dbReference type="EMBL" id="WGW04883.1"/>
    </source>
</evidence>